<dbReference type="HOGENOM" id="CLU_187841_0_0_1"/>
<gene>
    <name evidence="1" type="ORF">K443DRAFT_686383</name>
</gene>
<evidence type="ECO:0000313" key="2">
    <source>
        <dbReference type="Proteomes" id="UP000054477"/>
    </source>
</evidence>
<accession>A0A0C9WSF3</accession>
<reference evidence="2" key="2">
    <citation type="submission" date="2015-01" db="EMBL/GenBank/DDBJ databases">
        <title>Evolutionary Origins and Diversification of the Mycorrhizal Mutualists.</title>
        <authorList>
            <consortium name="DOE Joint Genome Institute"/>
            <consortium name="Mycorrhizal Genomics Consortium"/>
            <person name="Kohler A."/>
            <person name="Kuo A."/>
            <person name="Nagy L.G."/>
            <person name="Floudas D."/>
            <person name="Copeland A."/>
            <person name="Barry K.W."/>
            <person name="Cichocki N."/>
            <person name="Veneault-Fourrey C."/>
            <person name="LaButti K."/>
            <person name="Lindquist E.A."/>
            <person name="Lipzen A."/>
            <person name="Lundell T."/>
            <person name="Morin E."/>
            <person name="Murat C."/>
            <person name="Riley R."/>
            <person name="Ohm R."/>
            <person name="Sun H."/>
            <person name="Tunlid A."/>
            <person name="Henrissat B."/>
            <person name="Grigoriev I.V."/>
            <person name="Hibbett D.S."/>
            <person name="Martin F."/>
        </authorList>
    </citation>
    <scope>NUCLEOTIDE SEQUENCE [LARGE SCALE GENOMIC DNA]</scope>
    <source>
        <strain evidence="2">LaAM-08-1</strain>
    </source>
</reference>
<sequence>MVFQPTAPLPHWTCPNSARSSPALAIPQRFQRSFDDTGPVQWVRVQRHRGSLLMRCQLRNTLFNQ</sequence>
<proteinExistence type="predicted"/>
<name>A0A0C9WSF3_9AGAR</name>
<keyword evidence="2" id="KW-1185">Reference proteome</keyword>
<dbReference type="AlphaFoldDB" id="A0A0C9WSF3"/>
<reference evidence="1 2" key="1">
    <citation type="submission" date="2014-04" db="EMBL/GenBank/DDBJ databases">
        <authorList>
            <consortium name="DOE Joint Genome Institute"/>
            <person name="Kuo A."/>
            <person name="Kohler A."/>
            <person name="Nagy L.G."/>
            <person name="Floudas D."/>
            <person name="Copeland A."/>
            <person name="Barry K.W."/>
            <person name="Cichocki N."/>
            <person name="Veneault-Fourrey C."/>
            <person name="LaButti K."/>
            <person name="Lindquist E.A."/>
            <person name="Lipzen A."/>
            <person name="Lundell T."/>
            <person name="Morin E."/>
            <person name="Murat C."/>
            <person name="Sun H."/>
            <person name="Tunlid A."/>
            <person name="Henrissat B."/>
            <person name="Grigoriev I.V."/>
            <person name="Hibbett D.S."/>
            <person name="Martin F."/>
            <person name="Nordberg H.P."/>
            <person name="Cantor M.N."/>
            <person name="Hua S.X."/>
        </authorList>
    </citation>
    <scope>NUCLEOTIDE SEQUENCE [LARGE SCALE GENOMIC DNA]</scope>
    <source>
        <strain evidence="1 2">LaAM-08-1</strain>
    </source>
</reference>
<organism evidence="1 2">
    <name type="scientific">Laccaria amethystina LaAM-08-1</name>
    <dbReference type="NCBI Taxonomy" id="1095629"/>
    <lineage>
        <taxon>Eukaryota</taxon>
        <taxon>Fungi</taxon>
        <taxon>Dikarya</taxon>
        <taxon>Basidiomycota</taxon>
        <taxon>Agaricomycotina</taxon>
        <taxon>Agaricomycetes</taxon>
        <taxon>Agaricomycetidae</taxon>
        <taxon>Agaricales</taxon>
        <taxon>Agaricineae</taxon>
        <taxon>Hydnangiaceae</taxon>
        <taxon>Laccaria</taxon>
    </lineage>
</organism>
<feature type="non-terminal residue" evidence="1">
    <location>
        <position position="65"/>
    </location>
</feature>
<dbReference type="EMBL" id="KN839081">
    <property type="protein sequence ID" value="KIJ90943.1"/>
    <property type="molecule type" value="Genomic_DNA"/>
</dbReference>
<evidence type="ECO:0000313" key="1">
    <source>
        <dbReference type="EMBL" id="KIJ90943.1"/>
    </source>
</evidence>
<dbReference type="OrthoDB" id="3119157at2759"/>
<dbReference type="Proteomes" id="UP000054477">
    <property type="component" value="Unassembled WGS sequence"/>
</dbReference>
<protein>
    <submittedName>
        <fullName evidence="1">Uncharacterized protein</fullName>
    </submittedName>
</protein>